<comment type="similarity">
    <text evidence="3">Belongs to the NRARP family.</text>
</comment>
<dbReference type="Proteomes" id="UP001152795">
    <property type="component" value="Unassembled WGS sequence"/>
</dbReference>
<proteinExistence type="inferred from homology"/>
<dbReference type="GO" id="GO:0004857">
    <property type="term" value="F:enzyme inhibitor activity"/>
    <property type="evidence" value="ECO:0007669"/>
    <property type="project" value="TreeGrafter"/>
</dbReference>
<keyword evidence="1" id="KW-0217">Developmental protein</keyword>
<dbReference type="PROSITE" id="PS50297">
    <property type="entry name" value="ANK_REP_REGION"/>
    <property type="match status" value="1"/>
</dbReference>
<dbReference type="GO" id="GO:0005737">
    <property type="term" value="C:cytoplasm"/>
    <property type="evidence" value="ECO:0007669"/>
    <property type="project" value="TreeGrafter"/>
</dbReference>
<organism evidence="4 5">
    <name type="scientific">Paramuricea clavata</name>
    <name type="common">Red gorgonian</name>
    <name type="synonym">Violescent sea-whip</name>
    <dbReference type="NCBI Taxonomy" id="317549"/>
    <lineage>
        <taxon>Eukaryota</taxon>
        <taxon>Metazoa</taxon>
        <taxon>Cnidaria</taxon>
        <taxon>Anthozoa</taxon>
        <taxon>Octocorallia</taxon>
        <taxon>Malacalcyonacea</taxon>
        <taxon>Plexauridae</taxon>
        <taxon>Paramuricea</taxon>
    </lineage>
</organism>
<protein>
    <submittedName>
        <fullName evidence="4">Phosphatase 1 regulatory subunit 27-like</fullName>
    </submittedName>
</protein>
<dbReference type="SUPFAM" id="SSF48403">
    <property type="entry name" value="Ankyrin repeat"/>
    <property type="match status" value="1"/>
</dbReference>
<dbReference type="Gene3D" id="1.25.40.20">
    <property type="entry name" value="Ankyrin repeat-containing domain"/>
    <property type="match status" value="1"/>
</dbReference>
<evidence type="ECO:0000256" key="2">
    <source>
        <dbReference type="ARBA" id="ARBA00022737"/>
    </source>
</evidence>
<evidence type="ECO:0000313" key="4">
    <source>
        <dbReference type="EMBL" id="CAB3996093.1"/>
    </source>
</evidence>
<dbReference type="PANTHER" id="PTHR24179">
    <property type="entry name" value="PROTEIN PHOSPHATASE 1 REGULATORY SUBUNIT 12"/>
    <property type="match status" value="1"/>
</dbReference>
<dbReference type="GO" id="GO:0019208">
    <property type="term" value="F:phosphatase regulator activity"/>
    <property type="evidence" value="ECO:0007669"/>
    <property type="project" value="TreeGrafter"/>
</dbReference>
<dbReference type="OrthoDB" id="19014at2759"/>
<name>A0A7D9HXY7_PARCT</name>
<dbReference type="PANTHER" id="PTHR24179:SF21">
    <property type="entry name" value="MYOSIN BINDING SUBUNIT, ISOFORM O"/>
    <property type="match status" value="1"/>
</dbReference>
<dbReference type="InterPro" id="IPR036770">
    <property type="entry name" value="Ankyrin_rpt-contain_sf"/>
</dbReference>
<dbReference type="EMBL" id="CACRXK020002796">
    <property type="protein sequence ID" value="CAB3996093.1"/>
    <property type="molecule type" value="Genomic_DNA"/>
</dbReference>
<reference evidence="4" key="1">
    <citation type="submission" date="2020-04" db="EMBL/GenBank/DDBJ databases">
        <authorList>
            <person name="Alioto T."/>
            <person name="Alioto T."/>
            <person name="Gomez Garrido J."/>
        </authorList>
    </citation>
    <scope>NUCLEOTIDE SEQUENCE</scope>
    <source>
        <strain evidence="4">A484AB</strain>
    </source>
</reference>
<gene>
    <name evidence="4" type="ORF">PACLA_8A069022</name>
</gene>
<dbReference type="Pfam" id="PF12796">
    <property type="entry name" value="Ank_2"/>
    <property type="match status" value="1"/>
</dbReference>
<comment type="caution">
    <text evidence="4">The sequence shown here is derived from an EMBL/GenBank/DDBJ whole genome shotgun (WGS) entry which is preliminary data.</text>
</comment>
<keyword evidence="2" id="KW-0677">Repeat</keyword>
<dbReference type="InterPro" id="IPR051226">
    <property type="entry name" value="PP1_Regulatory_Subunit"/>
</dbReference>
<accession>A0A7D9HXY7</accession>
<evidence type="ECO:0000256" key="3">
    <source>
        <dbReference type="ARBA" id="ARBA00038386"/>
    </source>
</evidence>
<sequence length="176" mass="19929">MMSTRVESNIAEKQHEARHKKVKRVRSSPIDLLVWEYANSLDRTKTFEKLKEATEHFDIDELNASGLNALQQCALDGNLEGLKLLLSLGADCNKRGRGGWTALHYAASEGYLEIVRYLMRNGANVRIADHNHKFPVEITEDESILKLLLRATIVSKGTLLAGSNERRTRYLHKESV</sequence>
<keyword evidence="5" id="KW-1185">Reference proteome</keyword>
<dbReference type="AlphaFoldDB" id="A0A7D9HXY7"/>
<dbReference type="PROSITE" id="PS50088">
    <property type="entry name" value="ANK_REPEAT"/>
    <property type="match status" value="2"/>
</dbReference>
<dbReference type="SMART" id="SM00248">
    <property type="entry name" value="ANK"/>
    <property type="match status" value="2"/>
</dbReference>
<dbReference type="InterPro" id="IPR002110">
    <property type="entry name" value="Ankyrin_rpt"/>
</dbReference>
<evidence type="ECO:0000256" key="1">
    <source>
        <dbReference type="ARBA" id="ARBA00022473"/>
    </source>
</evidence>
<evidence type="ECO:0000313" key="5">
    <source>
        <dbReference type="Proteomes" id="UP001152795"/>
    </source>
</evidence>